<keyword evidence="6" id="KW-0560">Oxidoreductase</keyword>
<protein>
    <recommendedName>
        <fullName evidence="8">Propionate 3-nitronate monooxygenase</fullName>
    </recommendedName>
</protein>
<organism evidence="10 11">
    <name type="scientific">Parasutterella excrementihominis</name>
    <dbReference type="NCBI Taxonomy" id="487175"/>
    <lineage>
        <taxon>Bacteria</taxon>
        <taxon>Pseudomonadati</taxon>
        <taxon>Pseudomonadota</taxon>
        <taxon>Betaproteobacteria</taxon>
        <taxon>Burkholderiales</taxon>
        <taxon>Sutterellaceae</taxon>
        <taxon>Parasutterella</taxon>
    </lineage>
</organism>
<dbReference type="RefSeq" id="WP_008810551.1">
    <property type="nucleotide sequence ID" value="NZ_CAKVUT010000002.1"/>
</dbReference>
<evidence type="ECO:0000256" key="1">
    <source>
        <dbReference type="ARBA" id="ARBA00001917"/>
    </source>
</evidence>
<comment type="catalytic activity">
    <reaction evidence="9">
        <text>3 propionate 3-nitronate + 3 O2 + H2O = 3 3-oxopropanoate + 2 nitrate + nitrite + H2O2 + 3 H(+)</text>
        <dbReference type="Rhea" id="RHEA:57332"/>
        <dbReference type="ChEBI" id="CHEBI:15377"/>
        <dbReference type="ChEBI" id="CHEBI:15378"/>
        <dbReference type="ChEBI" id="CHEBI:15379"/>
        <dbReference type="ChEBI" id="CHEBI:16240"/>
        <dbReference type="ChEBI" id="CHEBI:16301"/>
        <dbReference type="ChEBI" id="CHEBI:17632"/>
        <dbReference type="ChEBI" id="CHEBI:33190"/>
        <dbReference type="ChEBI" id="CHEBI:136067"/>
    </reaction>
</comment>
<comment type="similarity">
    <text evidence="2">Belongs to the nitronate monooxygenase family. NMO class I subfamily.</text>
</comment>
<sequence>MIATQNAADKTQKFLDDFKVSKPVIGLPGLGWDTPEMAAAVSNAGGLGVLHIGFKTEEEIERDVAKVRSLTDEPFAVLMFPQKESILDAEKLRLQDTALSPLREDLGCTAARPISAPLFDNQFRKIVELKVPAVGLRLGGLREPYMEELEANGISVFGIASNLRDAKVLVSSGVNAVVAAGWAEEGLLSHEEIGKDQAEIDSLVLWSECARALRVPVLGAGSVTTQNQVRVIKALGLAGFMLSDALLLAKESPIPDSWRTKVMYLADSASETSDTFMGRASRYLSNGFAQIFPEKGLPVLQFPYQYFALKDIFDKALEIGRIDLALLEVGQYVYLAESGTTADIINKFCGYWSED</sequence>
<keyword evidence="7" id="KW-0503">Monooxygenase</keyword>
<evidence type="ECO:0000256" key="4">
    <source>
        <dbReference type="ARBA" id="ARBA00022630"/>
    </source>
</evidence>
<dbReference type="GO" id="GO:0009636">
    <property type="term" value="P:response to toxic substance"/>
    <property type="evidence" value="ECO:0007669"/>
    <property type="project" value="UniProtKB-KW"/>
</dbReference>
<dbReference type="PANTHER" id="PTHR42747">
    <property type="entry name" value="NITRONATE MONOOXYGENASE-RELATED"/>
    <property type="match status" value="1"/>
</dbReference>
<dbReference type="EMBL" id="WNCL01000006">
    <property type="protein sequence ID" value="MTU42595.1"/>
    <property type="molecule type" value="Genomic_DNA"/>
</dbReference>
<accession>A0A6I3S6B0</accession>
<keyword evidence="5" id="KW-0288">FMN</keyword>
<keyword evidence="10" id="KW-0223">Dioxygenase</keyword>
<dbReference type="InterPro" id="IPR013785">
    <property type="entry name" value="Aldolase_TIM"/>
</dbReference>
<dbReference type="InterPro" id="IPR004136">
    <property type="entry name" value="NMO"/>
</dbReference>
<evidence type="ECO:0000313" key="11">
    <source>
        <dbReference type="Proteomes" id="UP000462362"/>
    </source>
</evidence>
<name>A0A6I3S6B0_9BURK</name>
<evidence type="ECO:0000256" key="9">
    <source>
        <dbReference type="ARBA" id="ARBA00049401"/>
    </source>
</evidence>
<dbReference type="GO" id="GO:0018580">
    <property type="term" value="F:nitronate monooxygenase activity"/>
    <property type="evidence" value="ECO:0007669"/>
    <property type="project" value="InterPro"/>
</dbReference>
<keyword evidence="4" id="KW-0285">Flavoprotein</keyword>
<evidence type="ECO:0000313" key="10">
    <source>
        <dbReference type="EMBL" id="MTU42595.1"/>
    </source>
</evidence>
<evidence type="ECO:0000256" key="2">
    <source>
        <dbReference type="ARBA" id="ARBA00009881"/>
    </source>
</evidence>
<dbReference type="Pfam" id="PF03060">
    <property type="entry name" value="NMO"/>
    <property type="match status" value="1"/>
</dbReference>
<comment type="caution">
    <text evidence="10">The sequence shown here is derived from an EMBL/GenBank/DDBJ whole genome shotgun (WGS) entry which is preliminary data.</text>
</comment>
<keyword evidence="3" id="KW-0216">Detoxification</keyword>
<evidence type="ECO:0000256" key="6">
    <source>
        <dbReference type="ARBA" id="ARBA00023002"/>
    </source>
</evidence>
<dbReference type="AlphaFoldDB" id="A0A6I3S6B0"/>
<evidence type="ECO:0000256" key="5">
    <source>
        <dbReference type="ARBA" id="ARBA00022643"/>
    </source>
</evidence>
<dbReference type="GO" id="GO:0051213">
    <property type="term" value="F:dioxygenase activity"/>
    <property type="evidence" value="ECO:0007669"/>
    <property type="project" value="UniProtKB-KW"/>
</dbReference>
<proteinExistence type="inferred from homology"/>
<dbReference type="Gene3D" id="3.20.20.70">
    <property type="entry name" value="Aldolase class I"/>
    <property type="match status" value="1"/>
</dbReference>
<evidence type="ECO:0000256" key="3">
    <source>
        <dbReference type="ARBA" id="ARBA00022575"/>
    </source>
</evidence>
<evidence type="ECO:0000256" key="8">
    <source>
        <dbReference type="ARBA" id="ARBA00031155"/>
    </source>
</evidence>
<comment type="cofactor">
    <cofactor evidence="1">
        <name>FMN</name>
        <dbReference type="ChEBI" id="CHEBI:58210"/>
    </cofactor>
</comment>
<dbReference type="SUPFAM" id="SSF51412">
    <property type="entry name" value="Inosine monophosphate dehydrogenase (IMPDH)"/>
    <property type="match status" value="1"/>
</dbReference>
<dbReference type="Proteomes" id="UP000462362">
    <property type="component" value="Unassembled WGS sequence"/>
</dbReference>
<reference evidence="10 11" key="1">
    <citation type="journal article" date="2019" name="Nat. Med.">
        <title>A library of human gut bacterial isolates paired with longitudinal multiomics data enables mechanistic microbiome research.</title>
        <authorList>
            <person name="Poyet M."/>
            <person name="Groussin M."/>
            <person name="Gibbons S.M."/>
            <person name="Avila-Pacheco J."/>
            <person name="Jiang X."/>
            <person name="Kearney S.M."/>
            <person name="Perrotta A.R."/>
            <person name="Berdy B."/>
            <person name="Zhao S."/>
            <person name="Lieberman T.D."/>
            <person name="Swanson P.K."/>
            <person name="Smith M."/>
            <person name="Roesemann S."/>
            <person name="Alexander J.E."/>
            <person name="Rich S.A."/>
            <person name="Livny J."/>
            <person name="Vlamakis H."/>
            <person name="Clish C."/>
            <person name="Bullock K."/>
            <person name="Deik A."/>
            <person name="Scott J."/>
            <person name="Pierce K.A."/>
            <person name="Xavier R.J."/>
            <person name="Alm E.J."/>
        </authorList>
    </citation>
    <scope>NUCLEOTIDE SEQUENCE [LARGE SCALE GENOMIC DNA]</scope>
    <source>
        <strain evidence="10 11">BIOML-A2</strain>
    </source>
</reference>
<evidence type="ECO:0000256" key="7">
    <source>
        <dbReference type="ARBA" id="ARBA00023033"/>
    </source>
</evidence>
<gene>
    <name evidence="10" type="ORF">GMD42_02940</name>
</gene>
<dbReference type="CDD" id="cd04730">
    <property type="entry name" value="NPD_like"/>
    <property type="match status" value="1"/>
</dbReference>
<dbReference type="PANTHER" id="PTHR42747:SF3">
    <property type="entry name" value="NITRONATE MONOOXYGENASE-RELATED"/>
    <property type="match status" value="1"/>
</dbReference>